<gene>
    <name evidence="1" type="ORF">CLV32_0010</name>
</gene>
<evidence type="ECO:0000313" key="1">
    <source>
        <dbReference type="EMBL" id="TDO23726.1"/>
    </source>
</evidence>
<dbReference type="EMBL" id="SNWM01000001">
    <property type="protein sequence ID" value="TDO23726.1"/>
    <property type="molecule type" value="Genomic_DNA"/>
</dbReference>
<dbReference type="Proteomes" id="UP000295499">
    <property type="component" value="Unassembled WGS sequence"/>
</dbReference>
<name>A0A4R6IP02_9SPHI</name>
<accession>A0A4R6IP02</accession>
<dbReference type="AlphaFoldDB" id="A0A4R6IP02"/>
<keyword evidence="2" id="KW-1185">Reference proteome</keyword>
<proteinExistence type="predicted"/>
<evidence type="ECO:0000313" key="2">
    <source>
        <dbReference type="Proteomes" id="UP000295499"/>
    </source>
</evidence>
<dbReference type="OrthoDB" id="1394820at2"/>
<dbReference type="RefSeq" id="WP_133551282.1">
    <property type="nucleotide sequence ID" value="NZ_SNWM01000001.1"/>
</dbReference>
<organism evidence="1 2">
    <name type="scientific">Pedobacter duraquae</name>
    <dbReference type="NCBI Taxonomy" id="425511"/>
    <lineage>
        <taxon>Bacteria</taxon>
        <taxon>Pseudomonadati</taxon>
        <taxon>Bacteroidota</taxon>
        <taxon>Sphingobacteriia</taxon>
        <taxon>Sphingobacteriales</taxon>
        <taxon>Sphingobacteriaceae</taxon>
        <taxon>Pedobacter</taxon>
    </lineage>
</organism>
<reference evidence="1 2" key="1">
    <citation type="submission" date="2019-03" db="EMBL/GenBank/DDBJ databases">
        <title>Genomic Encyclopedia of Archaeal and Bacterial Type Strains, Phase II (KMG-II): from individual species to whole genera.</title>
        <authorList>
            <person name="Goeker M."/>
        </authorList>
    </citation>
    <scope>NUCLEOTIDE SEQUENCE [LARGE SCALE GENOMIC DNA]</scope>
    <source>
        <strain evidence="1 2">DSM 19034</strain>
    </source>
</reference>
<sequence>MKEELKYSLQTIFMQIGQYDRYAIFDFKFGSEAFNKYGSTVYGYIIYTPSQRAALKAQTNSGEIPYEDGLIILDGALQDPETNKLLKSDGFYVHDIRSLSTMDLGPIANQYDNTQTKDIPNTITLDFSPSLLDGERMQYMNFNNRIKEGIPLIAGEKRQYYALMLLLDRQRITEGDKQQYLIDPDTGYFFDDVVLTLFKTYASVDEKGSTSRKLVNRALGNRRRERTKFICRHLGIAEKHIDKLKVYNEPAWRELMKLIYGFESEVLTLWGWRHQIYWDFERFIHIYLRHYKDFLINGSSKGQGTGFQYTLKDIRRIINIVLEQNHQAIEERLDQGKGFHIQNDKGHYYNGNYYSLRINPDGKLMQFHPQDNF</sequence>
<protein>
    <submittedName>
        <fullName evidence="1">Uncharacterized protein</fullName>
    </submittedName>
</protein>
<comment type="caution">
    <text evidence="1">The sequence shown here is derived from an EMBL/GenBank/DDBJ whole genome shotgun (WGS) entry which is preliminary data.</text>
</comment>